<reference evidence="1 2" key="1">
    <citation type="submission" date="2021-02" db="EMBL/GenBank/DDBJ databases">
        <title>Draft Genome Sequences of 5 Vibrio neptunius Strains Isolated From of Bivalve Hatcheries.</title>
        <authorList>
            <person name="Galvis F."/>
            <person name="Barja J.L."/>
            <person name="Lemos M.L."/>
            <person name="Balado M."/>
        </authorList>
    </citation>
    <scope>NUCLEOTIDE SEQUENCE [LARGE SCALE GENOMIC DNA]</scope>
    <source>
        <strain evidence="1 2">PP-145.98</strain>
    </source>
</reference>
<proteinExistence type="predicted"/>
<gene>
    <name evidence="1" type="ORF">JYA62_04150</name>
</gene>
<evidence type="ECO:0000313" key="1">
    <source>
        <dbReference type="EMBL" id="MBN3576859.1"/>
    </source>
</evidence>
<evidence type="ECO:0000313" key="2">
    <source>
        <dbReference type="Proteomes" id="UP000779070"/>
    </source>
</evidence>
<name>A0ABS2ZY37_9VIBR</name>
<dbReference type="Proteomes" id="UP000779070">
    <property type="component" value="Unassembled WGS sequence"/>
</dbReference>
<accession>A0ABS2ZY37</accession>
<sequence>MNTYEKLTKARNLIDEALTANVGSIGNKSLPAEALAYKQKSLSGLNTDREVLDIVNAINALAIANTDVIHVFTEFSGHVRQLQVYVNQASTDYQSHDRKKLMYECVYVDRTNALEQLLFIESQLTELIIEAREEAEAKAEVEA</sequence>
<dbReference type="RefSeq" id="WP_206368882.1">
    <property type="nucleotide sequence ID" value="NZ_CAWPTM010000145.1"/>
</dbReference>
<protein>
    <submittedName>
        <fullName evidence="1">Uncharacterized protein</fullName>
    </submittedName>
</protein>
<dbReference type="EMBL" id="JAFHLB010000003">
    <property type="protein sequence ID" value="MBN3576859.1"/>
    <property type="molecule type" value="Genomic_DNA"/>
</dbReference>
<comment type="caution">
    <text evidence="1">The sequence shown here is derived from an EMBL/GenBank/DDBJ whole genome shotgun (WGS) entry which is preliminary data.</text>
</comment>
<keyword evidence="2" id="KW-1185">Reference proteome</keyword>
<organism evidence="1 2">
    <name type="scientific">Vibrio neptunius</name>
    <dbReference type="NCBI Taxonomy" id="170651"/>
    <lineage>
        <taxon>Bacteria</taxon>
        <taxon>Pseudomonadati</taxon>
        <taxon>Pseudomonadota</taxon>
        <taxon>Gammaproteobacteria</taxon>
        <taxon>Vibrionales</taxon>
        <taxon>Vibrionaceae</taxon>
        <taxon>Vibrio</taxon>
    </lineage>
</organism>